<feature type="non-terminal residue" evidence="2">
    <location>
        <position position="1"/>
    </location>
</feature>
<dbReference type="PANTHER" id="PTHR46791:SF5">
    <property type="entry name" value="CLR5 DOMAIN-CONTAINING PROTEIN-RELATED"/>
    <property type="match status" value="1"/>
</dbReference>
<dbReference type="InterPro" id="IPR058913">
    <property type="entry name" value="Integrase_dom_put"/>
</dbReference>
<dbReference type="Pfam" id="PF24764">
    <property type="entry name" value="rva_4"/>
    <property type="match status" value="1"/>
</dbReference>
<dbReference type="HOGENOM" id="CLU_202236_0_0_1"/>
<dbReference type="InParanoid" id="S8E516"/>
<accession>S8E516</accession>
<evidence type="ECO:0000313" key="2">
    <source>
        <dbReference type="EMBL" id="EPT00177.1"/>
    </source>
</evidence>
<dbReference type="EMBL" id="KE504151">
    <property type="protein sequence ID" value="EPT00177.1"/>
    <property type="molecule type" value="Genomic_DNA"/>
</dbReference>
<dbReference type="Proteomes" id="UP000015241">
    <property type="component" value="Unassembled WGS sequence"/>
</dbReference>
<reference evidence="2 3" key="1">
    <citation type="journal article" date="2012" name="Science">
        <title>The Paleozoic origin of enzymatic lignin decomposition reconstructed from 31 fungal genomes.</title>
        <authorList>
            <person name="Floudas D."/>
            <person name="Binder M."/>
            <person name="Riley R."/>
            <person name="Barry K."/>
            <person name="Blanchette R.A."/>
            <person name="Henrissat B."/>
            <person name="Martinez A.T."/>
            <person name="Otillar R."/>
            <person name="Spatafora J.W."/>
            <person name="Yadav J.S."/>
            <person name="Aerts A."/>
            <person name="Benoit I."/>
            <person name="Boyd A."/>
            <person name="Carlson A."/>
            <person name="Copeland A."/>
            <person name="Coutinho P.M."/>
            <person name="de Vries R.P."/>
            <person name="Ferreira P."/>
            <person name="Findley K."/>
            <person name="Foster B."/>
            <person name="Gaskell J."/>
            <person name="Glotzer D."/>
            <person name="Gorecki P."/>
            <person name="Heitman J."/>
            <person name="Hesse C."/>
            <person name="Hori C."/>
            <person name="Igarashi K."/>
            <person name="Jurgens J.A."/>
            <person name="Kallen N."/>
            <person name="Kersten P."/>
            <person name="Kohler A."/>
            <person name="Kuees U."/>
            <person name="Kumar T.K.A."/>
            <person name="Kuo A."/>
            <person name="LaButti K."/>
            <person name="Larrondo L.F."/>
            <person name="Lindquist E."/>
            <person name="Ling A."/>
            <person name="Lombard V."/>
            <person name="Lucas S."/>
            <person name="Lundell T."/>
            <person name="Martin R."/>
            <person name="McLaughlin D.J."/>
            <person name="Morgenstern I."/>
            <person name="Morin E."/>
            <person name="Murat C."/>
            <person name="Nagy L.G."/>
            <person name="Nolan M."/>
            <person name="Ohm R.A."/>
            <person name="Patyshakuliyeva A."/>
            <person name="Rokas A."/>
            <person name="Ruiz-Duenas F.J."/>
            <person name="Sabat G."/>
            <person name="Salamov A."/>
            <person name="Samejima M."/>
            <person name="Schmutz J."/>
            <person name="Slot J.C."/>
            <person name="St John F."/>
            <person name="Stenlid J."/>
            <person name="Sun H."/>
            <person name="Sun S."/>
            <person name="Syed K."/>
            <person name="Tsang A."/>
            <person name="Wiebenga A."/>
            <person name="Young D."/>
            <person name="Pisabarro A."/>
            <person name="Eastwood D.C."/>
            <person name="Martin F."/>
            <person name="Cullen D."/>
            <person name="Grigoriev I.V."/>
            <person name="Hibbett D.S."/>
        </authorList>
    </citation>
    <scope>NUCLEOTIDE SEQUENCE</scope>
    <source>
        <strain evidence="3">FP-58527</strain>
    </source>
</reference>
<gene>
    <name evidence="2" type="ORF">FOMPIDRAFT_1123102</name>
</gene>
<evidence type="ECO:0000313" key="3">
    <source>
        <dbReference type="Proteomes" id="UP000015241"/>
    </source>
</evidence>
<sequence length="52" mass="5941">GAALRRHKTVKRRVYHVPRPNHLWHIDGHHKLIRWGIVVHGGIDGCGAFVCI</sequence>
<name>S8E516_FOMSC</name>
<feature type="domain" description="Integrase core" evidence="1">
    <location>
        <begin position="14"/>
        <end position="50"/>
    </location>
</feature>
<dbReference type="AlphaFoldDB" id="S8E516"/>
<organism evidence="2 3">
    <name type="scientific">Fomitopsis schrenkii</name>
    <name type="common">Brown rot fungus</name>
    <dbReference type="NCBI Taxonomy" id="2126942"/>
    <lineage>
        <taxon>Eukaryota</taxon>
        <taxon>Fungi</taxon>
        <taxon>Dikarya</taxon>
        <taxon>Basidiomycota</taxon>
        <taxon>Agaricomycotina</taxon>
        <taxon>Agaricomycetes</taxon>
        <taxon>Polyporales</taxon>
        <taxon>Fomitopsis</taxon>
    </lineage>
</organism>
<protein>
    <recommendedName>
        <fullName evidence="1">Integrase core domain-containing protein</fullName>
    </recommendedName>
</protein>
<evidence type="ECO:0000259" key="1">
    <source>
        <dbReference type="Pfam" id="PF24764"/>
    </source>
</evidence>
<dbReference type="STRING" id="743788.S8E516"/>
<proteinExistence type="predicted"/>
<dbReference type="OrthoDB" id="2686689at2759"/>
<keyword evidence="3" id="KW-1185">Reference proteome</keyword>
<dbReference type="PANTHER" id="PTHR46791">
    <property type="entry name" value="EXPRESSED PROTEIN"/>
    <property type="match status" value="1"/>
</dbReference>